<keyword evidence="2" id="KW-0812">Transmembrane</keyword>
<dbReference type="RefSeq" id="WP_192592489.1">
    <property type="nucleotide sequence ID" value="NZ_JADBEE010000002.1"/>
</dbReference>
<keyword evidence="2" id="KW-0472">Membrane</keyword>
<feature type="transmembrane region" description="Helical" evidence="2">
    <location>
        <begin position="39"/>
        <end position="57"/>
    </location>
</feature>
<proteinExistence type="predicted"/>
<dbReference type="Pfam" id="PF14155">
    <property type="entry name" value="DUF4307"/>
    <property type="match status" value="1"/>
</dbReference>
<feature type="compositionally biased region" description="Polar residues" evidence="1">
    <location>
        <begin position="1"/>
        <end position="20"/>
    </location>
</feature>
<dbReference type="EMBL" id="JADBEE010000002">
    <property type="protein sequence ID" value="MBE1515683.1"/>
    <property type="molecule type" value="Genomic_DNA"/>
</dbReference>
<dbReference type="Proteomes" id="UP000636579">
    <property type="component" value="Unassembled WGS sequence"/>
</dbReference>
<dbReference type="InterPro" id="IPR025443">
    <property type="entry name" value="DUF4307"/>
</dbReference>
<gene>
    <name evidence="3" type="ORF">H4W26_002475</name>
</gene>
<keyword evidence="4" id="KW-1185">Reference proteome</keyword>
<evidence type="ECO:0008006" key="5">
    <source>
        <dbReference type="Google" id="ProtNLM"/>
    </source>
</evidence>
<evidence type="ECO:0000256" key="2">
    <source>
        <dbReference type="SAM" id="Phobius"/>
    </source>
</evidence>
<organism evidence="3 4">
    <name type="scientific">Nesterenkonia halotolerans</name>
    <dbReference type="NCBI Taxonomy" id="225325"/>
    <lineage>
        <taxon>Bacteria</taxon>
        <taxon>Bacillati</taxon>
        <taxon>Actinomycetota</taxon>
        <taxon>Actinomycetes</taxon>
        <taxon>Micrococcales</taxon>
        <taxon>Micrococcaceae</taxon>
        <taxon>Nesterenkonia</taxon>
    </lineage>
</organism>
<sequence length="151" mass="16124">MTESSTTEAAASGDTGTSPGVESRYGAPKRRISAKSQRWMILGALLLALAAMIYFTVGNAIGQITHTDVGYTIVSDTEAEVDFQVTKDFDATVQCMVHVLDNSYAVVGADIVTLGPQDGSNPEDRSQYYSTDVRTESRGVTGVVDSCWDAD</sequence>
<reference evidence="3 4" key="1">
    <citation type="submission" date="2020-10" db="EMBL/GenBank/DDBJ databases">
        <title>Sequencing the genomes of 1000 actinobacteria strains.</title>
        <authorList>
            <person name="Klenk H.-P."/>
        </authorList>
    </citation>
    <scope>NUCLEOTIDE SEQUENCE [LARGE SCALE GENOMIC DNA]</scope>
    <source>
        <strain evidence="3 4">DSM 15474</strain>
    </source>
</reference>
<evidence type="ECO:0000256" key="1">
    <source>
        <dbReference type="SAM" id="MobiDB-lite"/>
    </source>
</evidence>
<keyword evidence="2" id="KW-1133">Transmembrane helix</keyword>
<comment type="caution">
    <text evidence="3">The sequence shown here is derived from an EMBL/GenBank/DDBJ whole genome shotgun (WGS) entry which is preliminary data.</text>
</comment>
<evidence type="ECO:0000313" key="3">
    <source>
        <dbReference type="EMBL" id="MBE1515683.1"/>
    </source>
</evidence>
<protein>
    <recommendedName>
        <fullName evidence="5">DUF4307 domain-containing protein</fullName>
    </recommendedName>
</protein>
<name>A0ABR9J9L5_9MICC</name>
<feature type="region of interest" description="Disordered" evidence="1">
    <location>
        <begin position="1"/>
        <end position="29"/>
    </location>
</feature>
<evidence type="ECO:0000313" key="4">
    <source>
        <dbReference type="Proteomes" id="UP000636579"/>
    </source>
</evidence>
<accession>A0ABR9J9L5</accession>